<dbReference type="Proteomes" id="UP000011518">
    <property type="component" value="Unassembled WGS sequence"/>
</dbReference>
<evidence type="ECO:0000256" key="6">
    <source>
        <dbReference type="ARBA" id="ARBA00022989"/>
    </source>
</evidence>
<proteinExistence type="inferred from homology"/>
<dbReference type="InParanoid" id="L9KT80"/>
<dbReference type="InterPro" id="IPR000276">
    <property type="entry name" value="GPCR_Rhodpsn"/>
</dbReference>
<dbReference type="AlphaFoldDB" id="L9KT80"/>
<dbReference type="InterPro" id="IPR017452">
    <property type="entry name" value="GPCR_Rhodpsn_7TM"/>
</dbReference>
<keyword evidence="7 10" id="KW-0297">G-protein coupled receptor</keyword>
<feature type="domain" description="G-protein coupled receptors family 1 profile" evidence="11">
    <location>
        <begin position="111"/>
        <end position="166"/>
    </location>
</feature>
<reference evidence="13" key="2">
    <citation type="journal article" date="2013" name="Nat. Commun.">
        <title>Genome of the Chinese tree shrew.</title>
        <authorList>
            <person name="Fan Y."/>
            <person name="Huang Z.Y."/>
            <person name="Cao C.C."/>
            <person name="Chen C.S."/>
            <person name="Chen Y.X."/>
            <person name="Fan D.D."/>
            <person name="He J."/>
            <person name="Hou H.L."/>
            <person name="Hu L."/>
            <person name="Hu X.T."/>
            <person name="Jiang X.T."/>
            <person name="Lai R."/>
            <person name="Lang Y.S."/>
            <person name="Liang B."/>
            <person name="Liao S.G."/>
            <person name="Mu D."/>
            <person name="Ma Y.Y."/>
            <person name="Niu Y.Y."/>
            <person name="Sun X.Q."/>
            <person name="Xia J.Q."/>
            <person name="Xiao J."/>
            <person name="Xiong Z.Q."/>
            <person name="Xu L."/>
            <person name="Yang L."/>
            <person name="Zhang Y."/>
            <person name="Zhao W."/>
            <person name="Zhao X.D."/>
            <person name="Zheng Y.T."/>
            <person name="Zhou J.M."/>
            <person name="Zhu Y.B."/>
            <person name="Zhang G.J."/>
            <person name="Wang J."/>
            <person name="Yao Y.G."/>
        </authorList>
    </citation>
    <scope>NUCLEOTIDE SEQUENCE [LARGE SCALE GENOMIC DNA]</scope>
</reference>
<keyword evidence="6" id="KW-1133">Transmembrane helix</keyword>
<comment type="similarity">
    <text evidence="10">Belongs to the G-protein coupled receptor 1 family.</text>
</comment>
<reference evidence="13" key="1">
    <citation type="submission" date="2012-07" db="EMBL/GenBank/DDBJ databases">
        <title>Genome of the Chinese tree shrew, a rising model animal genetically related to primates.</title>
        <authorList>
            <person name="Zhang G."/>
            <person name="Fan Y."/>
            <person name="Yao Y."/>
            <person name="Huang Z."/>
        </authorList>
    </citation>
    <scope>NUCLEOTIDE SEQUENCE [LARGE SCALE GENOMIC DNA]</scope>
</reference>
<evidence type="ECO:0000256" key="8">
    <source>
        <dbReference type="ARBA" id="ARBA00023136"/>
    </source>
</evidence>
<keyword evidence="4 10" id="KW-0812">Transmembrane</keyword>
<name>L9KT80_TUPCH</name>
<evidence type="ECO:0000313" key="12">
    <source>
        <dbReference type="EMBL" id="ELW64397.1"/>
    </source>
</evidence>
<keyword evidence="13" id="KW-1185">Reference proteome</keyword>
<evidence type="ECO:0000256" key="7">
    <source>
        <dbReference type="ARBA" id="ARBA00023040"/>
    </source>
</evidence>
<evidence type="ECO:0000313" key="13">
    <source>
        <dbReference type="Proteomes" id="UP000011518"/>
    </source>
</evidence>
<keyword evidence="5" id="KW-0552">Olfaction</keyword>
<dbReference type="Pfam" id="PF00001">
    <property type="entry name" value="7tm_1"/>
    <property type="match status" value="2"/>
</dbReference>
<dbReference type="SUPFAM" id="SSF81321">
    <property type="entry name" value="Family A G protein-coupled receptor-like"/>
    <property type="match status" value="2"/>
</dbReference>
<dbReference type="PROSITE" id="PS50262">
    <property type="entry name" value="G_PROTEIN_RECEP_F1_2"/>
    <property type="match status" value="2"/>
</dbReference>
<evidence type="ECO:0000256" key="2">
    <source>
        <dbReference type="ARBA" id="ARBA00022475"/>
    </source>
</evidence>
<accession>L9KT80</accession>
<dbReference type="PROSITE" id="PS00237">
    <property type="entry name" value="G_PROTEIN_RECEP_F1_1"/>
    <property type="match status" value="2"/>
</dbReference>
<evidence type="ECO:0000256" key="9">
    <source>
        <dbReference type="ARBA" id="ARBA00023170"/>
    </source>
</evidence>
<dbReference type="Gene3D" id="1.20.1070.10">
    <property type="entry name" value="Rhodopsin 7-helix transmembrane proteins"/>
    <property type="match status" value="2"/>
</dbReference>
<dbReference type="EMBL" id="KB320730">
    <property type="protein sequence ID" value="ELW64397.1"/>
    <property type="molecule type" value="Genomic_DNA"/>
</dbReference>
<keyword evidence="10" id="KW-0807">Transducer</keyword>
<evidence type="ECO:0000259" key="11">
    <source>
        <dbReference type="PROSITE" id="PS50262"/>
    </source>
</evidence>
<keyword evidence="9 10" id="KW-0675">Receptor</keyword>
<dbReference type="PRINTS" id="PR00237">
    <property type="entry name" value="GPCRRHODOPSN"/>
</dbReference>
<dbReference type="GO" id="GO:0007608">
    <property type="term" value="P:sensory perception of smell"/>
    <property type="evidence" value="ECO:0007669"/>
    <property type="project" value="UniProtKB-KW"/>
</dbReference>
<dbReference type="GO" id="GO:0004930">
    <property type="term" value="F:G protein-coupled receptor activity"/>
    <property type="evidence" value="ECO:0007669"/>
    <property type="project" value="UniProtKB-KW"/>
</dbReference>
<protein>
    <submittedName>
        <fullName evidence="12">Olfactory receptor 14A2</fullName>
    </submittedName>
</protein>
<evidence type="ECO:0000256" key="10">
    <source>
        <dbReference type="RuleBase" id="RU000688"/>
    </source>
</evidence>
<comment type="subcellular location">
    <subcellularLocation>
        <location evidence="1">Cell membrane</location>
        <topology evidence="1">Multi-pass membrane protein</topology>
    </subcellularLocation>
</comment>
<evidence type="ECO:0000256" key="3">
    <source>
        <dbReference type="ARBA" id="ARBA00022606"/>
    </source>
</evidence>
<keyword evidence="8" id="KW-0472">Membrane</keyword>
<dbReference type="InterPro" id="IPR050516">
    <property type="entry name" value="Olfactory_GPCR"/>
</dbReference>
<evidence type="ECO:0000256" key="1">
    <source>
        <dbReference type="ARBA" id="ARBA00004651"/>
    </source>
</evidence>
<gene>
    <name evidence="12" type="ORF">TREES_T100006634</name>
</gene>
<dbReference type="PANTHER" id="PTHR26452">
    <property type="entry name" value="OLFACTORY RECEPTOR"/>
    <property type="match status" value="1"/>
</dbReference>
<evidence type="ECO:0000256" key="5">
    <source>
        <dbReference type="ARBA" id="ARBA00022725"/>
    </source>
</evidence>
<evidence type="ECO:0000256" key="4">
    <source>
        <dbReference type="ARBA" id="ARBA00022692"/>
    </source>
</evidence>
<keyword evidence="2" id="KW-1003">Cell membrane</keyword>
<sequence length="166" mass="18296">MHFFLKNLSVLDVFLVSVTIPKFAVNSLTHTNSISVLGCDFQLLLVTSFSAGEIFVLTTMSYERYVAICRPLHYEAIMNDGACVWGAVSVTIPKFAVNSLTHTNSISVLGCDFQLLLVTSFSAGEIFVLTAMSYDRYVAICRPLHYEAIMNDGACVWGAGTINEYE</sequence>
<organism evidence="12 13">
    <name type="scientific">Tupaia chinensis</name>
    <name type="common">Chinese tree shrew</name>
    <name type="synonym">Tupaia belangeri chinensis</name>
    <dbReference type="NCBI Taxonomy" id="246437"/>
    <lineage>
        <taxon>Eukaryota</taxon>
        <taxon>Metazoa</taxon>
        <taxon>Chordata</taxon>
        <taxon>Craniata</taxon>
        <taxon>Vertebrata</taxon>
        <taxon>Euteleostomi</taxon>
        <taxon>Mammalia</taxon>
        <taxon>Eutheria</taxon>
        <taxon>Euarchontoglires</taxon>
        <taxon>Scandentia</taxon>
        <taxon>Tupaiidae</taxon>
        <taxon>Tupaia</taxon>
    </lineage>
</organism>
<keyword evidence="3" id="KW-0716">Sensory transduction</keyword>
<dbReference type="GO" id="GO:0005886">
    <property type="term" value="C:plasma membrane"/>
    <property type="evidence" value="ECO:0007669"/>
    <property type="project" value="UniProtKB-SubCell"/>
</dbReference>
<feature type="domain" description="G-protein coupled receptors family 1 profile" evidence="11">
    <location>
        <begin position="1"/>
        <end position="79"/>
    </location>
</feature>